<dbReference type="Proteomes" id="UP000616769">
    <property type="component" value="Unassembled WGS sequence"/>
</dbReference>
<dbReference type="AlphaFoldDB" id="A0A132A4Q7"/>
<organism evidence="1 2">
    <name type="scientific">Sarcoptes scabiei</name>
    <name type="common">Itch mite</name>
    <name type="synonym">Acarus scabiei</name>
    <dbReference type="NCBI Taxonomy" id="52283"/>
    <lineage>
        <taxon>Eukaryota</taxon>
        <taxon>Metazoa</taxon>
        <taxon>Ecdysozoa</taxon>
        <taxon>Arthropoda</taxon>
        <taxon>Chelicerata</taxon>
        <taxon>Arachnida</taxon>
        <taxon>Acari</taxon>
        <taxon>Acariformes</taxon>
        <taxon>Sarcoptiformes</taxon>
        <taxon>Astigmata</taxon>
        <taxon>Psoroptidia</taxon>
        <taxon>Sarcoptoidea</taxon>
        <taxon>Sarcoptidae</taxon>
        <taxon>Sarcoptinae</taxon>
        <taxon>Sarcoptes</taxon>
    </lineage>
</organism>
<name>A0A132A4Q7_SARSC</name>
<evidence type="ECO:0000313" key="2">
    <source>
        <dbReference type="Proteomes" id="UP000616769"/>
    </source>
</evidence>
<sequence length="287" mass="33152">MSIEHFRFLGYELLNIDRLEMLQCFAPIYESFKLNKYIGCFQSSNNLNRLIVFLIDDRDAISSYKEEIPSKKFISVLCSSKVSCFELDPFNHFRLVIGLNNCEILVWDLLETIQSLDFHASESTESLIPAIETYFRFKHDLDSSPSSFTSNLTWLQLHPMISNVVLSSISGKILIQSWKDGDNQELILSHECSYQATSKNILVAQTNRFLNFGIYLALIDEDSLVVLDLVENIKFSVKLLEKGRNYRICWVLQDQFVSVSTLSNSTVLMDNVCCLKQIMNWMTLLQY</sequence>
<accession>A0A132A4Q7</accession>
<dbReference type="EMBL" id="JXLN01010519">
    <property type="protein sequence ID" value="KPM05869.1"/>
    <property type="molecule type" value="Genomic_DNA"/>
</dbReference>
<reference evidence="1 2" key="1">
    <citation type="journal article" date="2015" name="Parasit. Vectors">
        <title>Draft genome of the scabies mite.</title>
        <authorList>
            <person name="Rider S.D.Jr."/>
            <person name="Morgan M.S."/>
            <person name="Arlian L.G."/>
        </authorList>
    </citation>
    <scope>NUCLEOTIDE SEQUENCE [LARGE SCALE GENOMIC DNA]</scope>
    <source>
        <strain evidence="1">Arlian Lab</strain>
    </source>
</reference>
<dbReference type="SUPFAM" id="SSF50978">
    <property type="entry name" value="WD40 repeat-like"/>
    <property type="match status" value="1"/>
</dbReference>
<dbReference type="InterPro" id="IPR036322">
    <property type="entry name" value="WD40_repeat_dom_sf"/>
</dbReference>
<evidence type="ECO:0000313" key="1">
    <source>
        <dbReference type="EMBL" id="KPM05869.1"/>
    </source>
</evidence>
<protein>
    <submittedName>
        <fullName evidence="1">Uncharacterized protein</fullName>
    </submittedName>
</protein>
<dbReference type="OrthoDB" id="6475729at2759"/>
<dbReference type="VEuPathDB" id="VectorBase:SSCA000584"/>
<gene>
    <name evidence="1" type="ORF">QR98_0043410</name>
</gene>
<comment type="caution">
    <text evidence="1">The sequence shown here is derived from an EMBL/GenBank/DDBJ whole genome shotgun (WGS) entry which is preliminary data.</text>
</comment>
<proteinExistence type="predicted"/>